<keyword evidence="3" id="KW-1185">Reference proteome</keyword>
<organism evidence="2 3">
    <name type="scientific">Austropuccinia psidii MF-1</name>
    <dbReference type="NCBI Taxonomy" id="1389203"/>
    <lineage>
        <taxon>Eukaryota</taxon>
        <taxon>Fungi</taxon>
        <taxon>Dikarya</taxon>
        <taxon>Basidiomycota</taxon>
        <taxon>Pucciniomycotina</taxon>
        <taxon>Pucciniomycetes</taxon>
        <taxon>Pucciniales</taxon>
        <taxon>Sphaerophragmiaceae</taxon>
        <taxon>Austropuccinia</taxon>
    </lineage>
</organism>
<evidence type="ECO:0000256" key="1">
    <source>
        <dbReference type="SAM" id="MobiDB-lite"/>
    </source>
</evidence>
<protein>
    <submittedName>
        <fullName evidence="2">Uncharacterized protein</fullName>
    </submittedName>
</protein>
<comment type="caution">
    <text evidence="2">The sequence shown here is derived from an EMBL/GenBank/DDBJ whole genome shotgun (WGS) entry which is preliminary data.</text>
</comment>
<feature type="region of interest" description="Disordered" evidence="1">
    <location>
        <begin position="1"/>
        <end position="24"/>
    </location>
</feature>
<name>A0A9Q3GTV6_9BASI</name>
<evidence type="ECO:0000313" key="3">
    <source>
        <dbReference type="Proteomes" id="UP000765509"/>
    </source>
</evidence>
<proteinExistence type="predicted"/>
<accession>A0A9Q3GTV6</accession>
<evidence type="ECO:0000313" key="2">
    <source>
        <dbReference type="EMBL" id="MBW0480008.1"/>
    </source>
</evidence>
<gene>
    <name evidence="2" type="ORF">O181_019723</name>
</gene>
<reference evidence="2" key="1">
    <citation type="submission" date="2021-03" db="EMBL/GenBank/DDBJ databases">
        <title>Draft genome sequence of rust myrtle Austropuccinia psidii MF-1, a brazilian biotype.</title>
        <authorList>
            <person name="Quecine M.C."/>
            <person name="Pachon D.M.R."/>
            <person name="Bonatelli M.L."/>
            <person name="Correr F.H."/>
            <person name="Franceschini L.M."/>
            <person name="Leite T.F."/>
            <person name="Margarido G.R.A."/>
            <person name="Almeida C.A."/>
            <person name="Ferrarezi J.A."/>
            <person name="Labate C.A."/>
        </authorList>
    </citation>
    <scope>NUCLEOTIDE SEQUENCE</scope>
    <source>
        <strain evidence="2">MF-1</strain>
    </source>
</reference>
<dbReference type="EMBL" id="AVOT02005797">
    <property type="protein sequence ID" value="MBW0480008.1"/>
    <property type="molecule type" value="Genomic_DNA"/>
</dbReference>
<sequence>MLSKKHTRNDHLLCDPTNHPARGVPAQDALVRTPFLSTMMKAFLSGNRRHGPKQADGSFSRQLAQLPQVFICPPPPRPPSNGGITT</sequence>
<dbReference type="AlphaFoldDB" id="A0A9Q3GTV6"/>
<dbReference type="Proteomes" id="UP000765509">
    <property type="component" value="Unassembled WGS sequence"/>
</dbReference>